<sequence length="510" mass="59533">MTNVSQKIGKLAEKYFSIWCTEAEFVINQSIEDETGWDFFVEDSNLKQTTHQTIHEPEYTYFFQVKSTAGRARKVNIHLGNLYRLAKSPIPCFFIFMVFNSRLKPSKVYLKHLDKSLISEILKRVAKAIKNDEFNILHKKTLQIKFEEDNCLQLTDGSQIRAFIAKEIGKDYLQYRQDKEDFLKNSGYEDGFGNFNLGFENEADIIEFTHLFLGIKESIQLKKGSLLQKRFGYIFRNISADNAKLEISPPTPSHMGVLYLYKDNLPTQYNFSVKHYILDFNHLLDEKYRLNRIAWDYFDILYNPSNNNAQFIPNFNNSTNLNILEFIKYANLFNKLQSAGNEAKLYINNKCVFTIRQNNSSEPLKLIDIETLECLVRSSIFFPCLIEEKPSLEQVDKLKIEINLLDKIISFRPFEINLHFETDVISDMSDYYMFSNLTFKIGQSTIILVSVLTGKAKKIGINNFKFIIQKTNIERAMSAFEPLSTFHQQSSEELKKYIVEKYDDLPMIIL</sequence>
<keyword evidence="2" id="KW-0614">Plasmid</keyword>
<dbReference type="Proteomes" id="UP000054859">
    <property type="component" value="Unassembled WGS sequence"/>
</dbReference>
<dbReference type="KEGG" id="ladl:NCTC12735_00590"/>
<evidence type="ECO:0000313" key="2">
    <source>
        <dbReference type="EMBL" id="VEH84970.1"/>
    </source>
</evidence>
<dbReference type="Proteomes" id="UP000281170">
    <property type="component" value="Plasmid 9"/>
</dbReference>
<proteinExistence type="predicted"/>
<dbReference type="EMBL" id="LNKA01000001">
    <property type="protein sequence ID" value="KTC66372.1"/>
    <property type="molecule type" value="Genomic_DNA"/>
</dbReference>
<reference evidence="2 4" key="2">
    <citation type="submission" date="2018-12" db="EMBL/GenBank/DDBJ databases">
        <authorList>
            <consortium name="Pathogen Informatics"/>
        </authorList>
    </citation>
    <scope>NUCLEOTIDE SEQUENCE [LARGE SCALE GENOMIC DNA]</scope>
    <source>
        <strain evidence="2 4">NCTC12735</strain>
        <plasmid evidence="4">9</plasmid>
    </source>
</reference>
<name>A0A0W0R5K0_9GAMM</name>
<accession>A0A0W0R5K0</accession>
<evidence type="ECO:0000313" key="3">
    <source>
        <dbReference type="Proteomes" id="UP000054859"/>
    </source>
</evidence>
<dbReference type="EMBL" id="LR134418">
    <property type="protein sequence ID" value="VEH84970.1"/>
    <property type="molecule type" value="Genomic_DNA"/>
</dbReference>
<dbReference type="AlphaFoldDB" id="A0A0W0R5K0"/>
<geneLocation type="plasmid" evidence="2 4">
    <name>9</name>
</geneLocation>
<dbReference type="OrthoDB" id="6878627at2"/>
<reference evidence="1 3" key="1">
    <citation type="submission" date="2015-11" db="EMBL/GenBank/DDBJ databases">
        <title>Identification of large and diverse effector repertoires of 38 Legionella species.</title>
        <authorList>
            <person name="Burstein D."/>
            <person name="Amaro F."/>
            <person name="Zusman T."/>
            <person name="Lifshitz Z."/>
            <person name="Cohen O."/>
            <person name="Gilbert J.A."/>
            <person name="Pupko T."/>
            <person name="Shuman H.A."/>
            <person name="Segal G."/>
        </authorList>
    </citation>
    <scope>NUCLEOTIDE SEQUENCE [LARGE SCALE GENOMIC DNA]</scope>
    <source>
        <strain evidence="1 3">1762-AUS-E</strain>
    </source>
</reference>
<evidence type="ECO:0000313" key="1">
    <source>
        <dbReference type="EMBL" id="KTC66372.1"/>
    </source>
</evidence>
<organism evidence="1 3">
    <name type="scientific">Legionella adelaidensis</name>
    <dbReference type="NCBI Taxonomy" id="45056"/>
    <lineage>
        <taxon>Bacteria</taxon>
        <taxon>Pseudomonadati</taxon>
        <taxon>Pseudomonadota</taxon>
        <taxon>Gammaproteobacteria</taxon>
        <taxon>Legionellales</taxon>
        <taxon>Legionellaceae</taxon>
        <taxon>Legionella</taxon>
    </lineage>
</organism>
<evidence type="ECO:0008006" key="5">
    <source>
        <dbReference type="Google" id="ProtNLM"/>
    </source>
</evidence>
<dbReference type="PATRIC" id="fig|45056.6.peg.1067"/>
<protein>
    <recommendedName>
        <fullName evidence="5">DUF4365 domain-containing protein</fullName>
    </recommendedName>
</protein>
<keyword evidence="3" id="KW-1185">Reference proteome</keyword>
<dbReference type="RefSeq" id="WP_058462052.1">
    <property type="nucleotide sequence ID" value="NZ_CAAAHS010000002.1"/>
</dbReference>
<gene>
    <name evidence="1" type="ORF">Lade_1030</name>
    <name evidence="2" type="ORF">NCTC12735_00590</name>
</gene>
<evidence type="ECO:0000313" key="4">
    <source>
        <dbReference type="Proteomes" id="UP000281170"/>
    </source>
</evidence>